<dbReference type="PANTHER" id="PTHR40051:SF1">
    <property type="entry name" value="YOLD-LIKE FAMILY PROTEIN"/>
    <property type="match status" value="1"/>
</dbReference>
<evidence type="ECO:0008006" key="3">
    <source>
        <dbReference type="Google" id="ProtNLM"/>
    </source>
</evidence>
<proteinExistence type="predicted"/>
<comment type="caution">
    <text evidence="1">The sequence shown here is derived from an EMBL/GenBank/DDBJ whole genome shotgun (WGS) entry which is preliminary data.</text>
</comment>
<dbReference type="Pfam" id="PF08863">
    <property type="entry name" value="YolD"/>
    <property type="match status" value="1"/>
</dbReference>
<sequence>MNPNKLTPGYNIMWESSRMMLPEHREQLLAQKRKKKEYTPPPLSTDQLEEMNFLITQSITEDRAICMTYVSSGVKEQFWGWVKAIHYETQRMKIVNDEDVLNLSLQQIVAIDLD</sequence>
<dbReference type="PANTHER" id="PTHR40051">
    <property type="entry name" value="IG HYPOTHETICAL 15966"/>
    <property type="match status" value="1"/>
</dbReference>
<dbReference type="OrthoDB" id="2376882at2"/>
<organism evidence="1 2">
    <name type="scientific">Bacillus zhangzhouensis</name>
    <dbReference type="NCBI Taxonomy" id="1178540"/>
    <lineage>
        <taxon>Bacteria</taxon>
        <taxon>Bacillati</taxon>
        <taxon>Bacillota</taxon>
        <taxon>Bacilli</taxon>
        <taxon>Bacillales</taxon>
        <taxon>Bacillaceae</taxon>
        <taxon>Bacillus</taxon>
    </lineage>
</organism>
<gene>
    <name evidence="1" type="ORF">BA70_16160</name>
</gene>
<dbReference type="InterPro" id="IPR014962">
    <property type="entry name" value="YolD"/>
</dbReference>
<dbReference type="eggNOG" id="ENOG50334P5">
    <property type="taxonomic scope" value="Bacteria"/>
</dbReference>
<accession>A0A081LD85</accession>
<name>A0A081LD85_9BACI</name>
<dbReference type="Proteomes" id="UP000028091">
    <property type="component" value="Unassembled WGS sequence"/>
</dbReference>
<protein>
    <recommendedName>
        <fullName evidence="3">YolD-like family protein</fullName>
    </recommendedName>
</protein>
<evidence type="ECO:0000313" key="1">
    <source>
        <dbReference type="EMBL" id="KEP27211.1"/>
    </source>
</evidence>
<dbReference type="RefSeq" id="WP_034319846.1">
    <property type="nucleotide sequence ID" value="NZ_JAVIKA010000003.1"/>
</dbReference>
<evidence type="ECO:0000313" key="2">
    <source>
        <dbReference type="Proteomes" id="UP000028091"/>
    </source>
</evidence>
<dbReference type="EMBL" id="JOTP01000005">
    <property type="protein sequence ID" value="KEP27211.1"/>
    <property type="molecule type" value="Genomic_DNA"/>
</dbReference>
<keyword evidence="2" id="KW-1185">Reference proteome</keyword>
<reference evidence="1 2" key="1">
    <citation type="submission" date="2012-09" db="EMBL/GenBank/DDBJ databases">
        <title>Genome Sequence of Bacillus sp. DW5-4.</title>
        <authorList>
            <person name="Lai Q."/>
            <person name="Liu Y."/>
            <person name="Shao Z."/>
        </authorList>
    </citation>
    <scope>NUCLEOTIDE SEQUENCE [LARGE SCALE GENOMIC DNA]</scope>
    <source>
        <strain evidence="1 2">DW5-4</strain>
    </source>
</reference>
<dbReference type="AlphaFoldDB" id="A0A081LD85"/>